<dbReference type="InterPro" id="IPR004832">
    <property type="entry name" value="TCL1_MTCP1"/>
</dbReference>
<dbReference type="AlphaFoldDB" id="A0A6B0RHL0"/>
<dbReference type="SUPFAM" id="SSF50904">
    <property type="entry name" value="Oncogene products"/>
    <property type="match status" value="1"/>
</dbReference>
<organism evidence="2 3">
    <name type="scientific">Bos mutus</name>
    <name type="common">wild yak</name>
    <dbReference type="NCBI Taxonomy" id="72004"/>
    <lineage>
        <taxon>Eukaryota</taxon>
        <taxon>Metazoa</taxon>
        <taxon>Chordata</taxon>
        <taxon>Craniata</taxon>
        <taxon>Vertebrata</taxon>
        <taxon>Euteleostomi</taxon>
        <taxon>Mammalia</taxon>
        <taxon>Eutheria</taxon>
        <taxon>Laurasiatheria</taxon>
        <taxon>Artiodactyla</taxon>
        <taxon>Ruminantia</taxon>
        <taxon>Pecora</taxon>
        <taxon>Bovidae</taxon>
        <taxon>Bovinae</taxon>
        <taxon>Bos</taxon>
    </lineage>
</organism>
<dbReference type="EMBL" id="VBQZ03000038">
    <property type="protein sequence ID" value="MXQ87516.1"/>
    <property type="molecule type" value="Genomic_DNA"/>
</dbReference>
<reference evidence="2" key="1">
    <citation type="submission" date="2019-10" db="EMBL/GenBank/DDBJ databases">
        <title>The sequence and de novo assembly of the wild yak genome.</title>
        <authorList>
            <person name="Liu Y."/>
        </authorList>
    </citation>
    <scope>NUCLEOTIDE SEQUENCE [LARGE SCALE GENOMIC DNA]</scope>
    <source>
        <strain evidence="2">WY2019</strain>
    </source>
</reference>
<evidence type="ECO:0000313" key="3">
    <source>
        <dbReference type="Proteomes" id="UP000322234"/>
    </source>
</evidence>
<dbReference type="Gene3D" id="2.40.15.10">
    <property type="entry name" value="TCL1/MTCP1"/>
    <property type="match status" value="1"/>
</dbReference>
<dbReference type="PANTHER" id="PTHR14060:SF2">
    <property type="entry name" value="T-CELL LEUKEMIA_LYMPHOMA PROTEIN 1B"/>
    <property type="match status" value="1"/>
</dbReference>
<gene>
    <name evidence="2" type="ORF">E5288_WYG000036</name>
</gene>
<dbReference type="Proteomes" id="UP000322234">
    <property type="component" value="Unassembled WGS sequence"/>
</dbReference>
<dbReference type="InterPro" id="IPR036672">
    <property type="entry name" value="TCL1_MTCP1_sf"/>
</dbReference>
<comment type="similarity">
    <text evidence="1">Belongs to the TCL1 family.</text>
</comment>
<evidence type="ECO:0000256" key="1">
    <source>
        <dbReference type="ARBA" id="ARBA00006399"/>
    </source>
</evidence>
<sequence length="149" mass="16110">MEAEASPPVGSPPCCLWFQRPGVYEDEKGRIWVAVAMQIIPSYRARGSGAPESTHDDSITVHLWQLPNQMPRSPSSLLVSGLPIKWELYPGRSDPKSLIPETGSSLAEGLELGLLSYPWSCSNGVPAQFLRASLTVNFCLPPDPAGPVP</sequence>
<comment type="caution">
    <text evidence="2">The sequence shown here is derived from an EMBL/GenBank/DDBJ whole genome shotgun (WGS) entry which is preliminary data.</text>
</comment>
<dbReference type="PANTHER" id="PTHR14060">
    <property type="entry name" value="PROTEIN P13 MTCP-1"/>
    <property type="match status" value="1"/>
</dbReference>
<name>A0A6B0RHL0_9CETA</name>
<dbReference type="Pfam" id="PF01840">
    <property type="entry name" value="TCL1_MTCP1"/>
    <property type="match status" value="1"/>
</dbReference>
<proteinExistence type="inferred from homology"/>
<dbReference type="GO" id="GO:0043539">
    <property type="term" value="F:protein serine/threonine kinase activator activity"/>
    <property type="evidence" value="ECO:0007669"/>
    <property type="project" value="InterPro"/>
</dbReference>
<protein>
    <recommendedName>
        <fullName evidence="4">T-cell leukemia/lymphoma protein 1B</fullName>
    </recommendedName>
</protein>
<evidence type="ECO:0000313" key="2">
    <source>
        <dbReference type="EMBL" id="MXQ87516.1"/>
    </source>
</evidence>
<evidence type="ECO:0008006" key="4">
    <source>
        <dbReference type="Google" id="ProtNLM"/>
    </source>
</evidence>
<accession>A0A6B0RHL0</accession>
<keyword evidence="3" id="KW-1185">Reference proteome</keyword>